<keyword evidence="3" id="KW-0479">Metal-binding</keyword>
<protein>
    <submittedName>
        <fullName evidence="9">4Fe-4S dicluster domain-containing protein</fullName>
    </submittedName>
</protein>
<dbReference type="PROSITE" id="PS51379">
    <property type="entry name" value="4FE4S_FER_2"/>
    <property type="match status" value="10"/>
</dbReference>
<feature type="domain" description="4Fe-4S ferredoxin-type" evidence="8">
    <location>
        <begin position="226"/>
        <end position="256"/>
    </location>
</feature>
<proteinExistence type="predicted"/>
<evidence type="ECO:0000256" key="3">
    <source>
        <dbReference type="ARBA" id="ARBA00022723"/>
    </source>
</evidence>
<feature type="domain" description="4Fe-4S ferredoxin-type" evidence="8">
    <location>
        <begin position="337"/>
        <end position="366"/>
    </location>
</feature>
<dbReference type="SUPFAM" id="SSF54862">
    <property type="entry name" value="4Fe-4S ferredoxins"/>
    <property type="match status" value="1"/>
</dbReference>
<comment type="caution">
    <text evidence="9">The sequence shown here is derived from an EMBL/GenBank/DDBJ whole genome shotgun (WGS) entry which is preliminary data.</text>
</comment>
<evidence type="ECO:0000256" key="7">
    <source>
        <dbReference type="ARBA" id="ARBA00023014"/>
    </source>
</evidence>
<dbReference type="PROSITE" id="PS00198">
    <property type="entry name" value="4FE4S_FER_1"/>
    <property type="match status" value="6"/>
</dbReference>
<organism evidence="9">
    <name type="scientific">Archaeoglobus fulgidus</name>
    <dbReference type="NCBI Taxonomy" id="2234"/>
    <lineage>
        <taxon>Archaea</taxon>
        <taxon>Methanobacteriati</taxon>
        <taxon>Methanobacteriota</taxon>
        <taxon>Archaeoglobi</taxon>
        <taxon>Archaeoglobales</taxon>
        <taxon>Archaeoglobaceae</taxon>
        <taxon>Archaeoglobus</taxon>
    </lineage>
</organism>
<evidence type="ECO:0000256" key="5">
    <source>
        <dbReference type="ARBA" id="ARBA00022982"/>
    </source>
</evidence>
<feature type="domain" description="4Fe-4S ferredoxin-type" evidence="8">
    <location>
        <begin position="123"/>
        <end position="148"/>
    </location>
</feature>
<feature type="domain" description="4Fe-4S ferredoxin-type" evidence="8">
    <location>
        <begin position="194"/>
        <end position="223"/>
    </location>
</feature>
<dbReference type="Pfam" id="PF00037">
    <property type="entry name" value="Fer4"/>
    <property type="match status" value="3"/>
</dbReference>
<keyword evidence="4" id="KW-0677">Repeat</keyword>
<feature type="domain" description="4Fe-4S ferredoxin-type" evidence="8">
    <location>
        <begin position="151"/>
        <end position="180"/>
    </location>
</feature>
<dbReference type="InterPro" id="IPR017896">
    <property type="entry name" value="4Fe4S_Fe-S-bd"/>
</dbReference>
<feature type="domain" description="4Fe-4S ferredoxin-type" evidence="8">
    <location>
        <begin position="85"/>
        <end position="114"/>
    </location>
</feature>
<dbReference type="CDD" id="cd10549">
    <property type="entry name" value="MtMvhB_like"/>
    <property type="match status" value="2"/>
</dbReference>
<dbReference type="Pfam" id="PF12838">
    <property type="entry name" value="Fer4_7"/>
    <property type="match status" value="2"/>
</dbReference>
<keyword evidence="7" id="KW-0411">Iron-sulfur</keyword>
<evidence type="ECO:0000256" key="1">
    <source>
        <dbReference type="ARBA" id="ARBA00022448"/>
    </source>
</evidence>
<keyword evidence="1" id="KW-0813">Transport</keyword>
<dbReference type="AlphaFoldDB" id="A0A7J3M2H1"/>
<accession>A0A7J3M2H1</accession>
<reference evidence="9" key="1">
    <citation type="journal article" date="2020" name="mSystems">
        <title>Genome- and Community-Level Interaction Insights into Carbon Utilization and Element Cycling Functions of Hydrothermarchaeota in Hydrothermal Sediment.</title>
        <authorList>
            <person name="Zhou Z."/>
            <person name="Liu Y."/>
            <person name="Xu W."/>
            <person name="Pan J."/>
            <person name="Luo Z.H."/>
            <person name="Li M."/>
        </authorList>
    </citation>
    <scope>NUCLEOTIDE SEQUENCE [LARGE SCALE GENOMIC DNA]</scope>
    <source>
        <strain evidence="9">SpSt-587</strain>
    </source>
</reference>
<evidence type="ECO:0000313" key="9">
    <source>
        <dbReference type="EMBL" id="HGT83061.1"/>
    </source>
</evidence>
<dbReference type="GO" id="GO:0016491">
    <property type="term" value="F:oxidoreductase activity"/>
    <property type="evidence" value="ECO:0007669"/>
    <property type="project" value="UniProtKB-ARBA"/>
</dbReference>
<keyword evidence="5" id="KW-0249">Electron transport</keyword>
<dbReference type="GO" id="GO:0046872">
    <property type="term" value="F:metal ion binding"/>
    <property type="evidence" value="ECO:0007669"/>
    <property type="project" value="UniProtKB-KW"/>
</dbReference>
<evidence type="ECO:0000256" key="4">
    <source>
        <dbReference type="ARBA" id="ARBA00022737"/>
    </source>
</evidence>
<feature type="domain" description="4Fe-4S ferredoxin-type" evidence="8">
    <location>
        <begin position="45"/>
        <end position="73"/>
    </location>
</feature>
<keyword evidence="6" id="KW-0408">Iron</keyword>
<feature type="domain" description="4Fe-4S ferredoxin-type" evidence="8">
    <location>
        <begin position="303"/>
        <end position="336"/>
    </location>
</feature>
<gene>
    <name evidence="9" type="ORF">ENT52_04985</name>
</gene>
<evidence type="ECO:0000256" key="6">
    <source>
        <dbReference type="ARBA" id="ARBA00023004"/>
    </source>
</evidence>
<keyword evidence="2" id="KW-0004">4Fe-4S</keyword>
<sequence>MVGEIIIDKYERTLEFAAEHCVGCGTCESVCPKSAIEIRRNGSNFVAEISEVCVVCGICADLCPYGALRHKGGVYKDLLEEVGFKKVEIDEEFCILCGLCMRECPRKAIRVLRRVDKGKLRKGTFRIKEGCIDCRLCVEICPTKAISVYKGKPTIDSNRCIFCEMCARICPTNALEVRCDSCRNIAEKVHAVSGEVVVDETICSTCGICAEVCPARAIRVTKVFRGEQKWFEEKCVAECTVCRDICPNFAVSYGYEPQKVVKFNERCNFCGTCERFCPGNAIKIRRKLPVEFRVDFREVSRDGRMKLIKLIGSCIGCGICVSICPARKAILEIVDGAVVEKETSECTACGLCVVNCPLGSLRVFEFSRQ</sequence>
<dbReference type="GO" id="GO:0051539">
    <property type="term" value="F:4 iron, 4 sulfur cluster binding"/>
    <property type="evidence" value="ECO:0007669"/>
    <property type="project" value="UniProtKB-KW"/>
</dbReference>
<dbReference type="InterPro" id="IPR017900">
    <property type="entry name" value="4Fe4S_Fe_S_CS"/>
</dbReference>
<evidence type="ECO:0000256" key="2">
    <source>
        <dbReference type="ARBA" id="ARBA00022485"/>
    </source>
</evidence>
<name>A0A7J3M2H1_ARCFL</name>
<dbReference type="Gene3D" id="3.30.70.20">
    <property type="match status" value="6"/>
</dbReference>
<dbReference type="PANTHER" id="PTHR43687:SF6">
    <property type="entry name" value="L-ASPARTATE SEMIALDEHYDE SULFURTRANSFERASE IRON-SULFUR SUBUNIT"/>
    <property type="match status" value="1"/>
</dbReference>
<feature type="domain" description="4Fe-4S ferredoxin-type" evidence="8">
    <location>
        <begin position="12"/>
        <end position="41"/>
    </location>
</feature>
<evidence type="ECO:0000259" key="8">
    <source>
        <dbReference type="PROSITE" id="PS51379"/>
    </source>
</evidence>
<dbReference type="Pfam" id="PF13237">
    <property type="entry name" value="Fer4_10"/>
    <property type="match status" value="1"/>
</dbReference>
<dbReference type="PANTHER" id="PTHR43687">
    <property type="entry name" value="ADENYLYLSULFATE REDUCTASE, BETA SUBUNIT"/>
    <property type="match status" value="1"/>
</dbReference>
<feature type="domain" description="4Fe-4S ferredoxin-type" evidence="8">
    <location>
        <begin position="258"/>
        <end position="287"/>
    </location>
</feature>
<dbReference type="InterPro" id="IPR050572">
    <property type="entry name" value="Fe-S_Ferredoxin"/>
</dbReference>
<dbReference type="EMBL" id="DSYZ01000094">
    <property type="protein sequence ID" value="HGT83061.1"/>
    <property type="molecule type" value="Genomic_DNA"/>
</dbReference>